<keyword evidence="7 9" id="KW-0472">Membrane</keyword>
<dbReference type="CDD" id="cd17320">
    <property type="entry name" value="MFS_MdfA_MDR_like"/>
    <property type="match status" value="1"/>
</dbReference>
<feature type="transmembrane region" description="Helical" evidence="9">
    <location>
        <begin position="276"/>
        <end position="295"/>
    </location>
</feature>
<feature type="transmembrane region" description="Helical" evidence="9">
    <location>
        <begin position="164"/>
        <end position="185"/>
    </location>
</feature>
<keyword evidence="4" id="KW-1003">Cell membrane</keyword>
<evidence type="ECO:0000256" key="7">
    <source>
        <dbReference type="ARBA" id="ARBA00023136"/>
    </source>
</evidence>
<gene>
    <name evidence="11" type="ORF">RM812_40180</name>
</gene>
<feature type="compositionally biased region" description="Low complexity" evidence="8">
    <location>
        <begin position="22"/>
        <end position="52"/>
    </location>
</feature>
<keyword evidence="3" id="KW-0813">Transport</keyword>
<proteinExistence type="inferred from homology"/>
<evidence type="ECO:0000259" key="10">
    <source>
        <dbReference type="PROSITE" id="PS50850"/>
    </source>
</evidence>
<dbReference type="InterPro" id="IPR005829">
    <property type="entry name" value="Sugar_transporter_CS"/>
</dbReference>
<dbReference type="PROSITE" id="PS00216">
    <property type="entry name" value="SUGAR_TRANSPORT_1"/>
    <property type="match status" value="1"/>
</dbReference>
<keyword evidence="5 9" id="KW-0812">Transmembrane</keyword>
<feature type="transmembrane region" description="Helical" evidence="9">
    <location>
        <begin position="69"/>
        <end position="87"/>
    </location>
</feature>
<dbReference type="NCBIfam" id="TIGR00710">
    <property type="entry name" value="efflux_Bcr_CflA"/>
    <property type="match status" value="1"/>
</dbReference>
<comment type="similarity">
    <text evidence="2">Belongs to the major facilitator superfamily. Bcr/CmlA family.</text>
</comment>
<dbReference type="PROSITE" id="PS50850">
    <property type="entry name" value="MFS"/>
    <property type="match status" value="1"/>
</dbReference>
<feature type="domain" description="Major facilitator superfamily (MFS) profile" evidence="10">
    <location>
        <begin position="71"/>
        <end position="463"/>
    </location>
</feature>
<sequence>MPERGPSIPHTSPHTSPDRNTAPDTTPDTTAATTSTTTPDAAPKASLPAQAAGPETGPVARSLGATRRTGLLVTLILGGLTATPPLAMDMYLPALPEVTRSLHASAATVQLTLTACLAGMALGQLVVGPMSDKWGRRRPLLTGLAVYVLATALCALAPTVELLVAFRLAQGLSGAAAIVIARAVVRDLYDGVAMARFFSTLMLISGVAPVVAPLIGGQIMRVTDWRGVFVLLTVVGVLLAGVVWAKLPETLPAGERNEGGVGDTLRAMRGLLADRAFTGYMLAGGFAFASLFAYISASPFVIQEIYGASPQTFSLLFGLNSIGLVAAGQINGKILVGRVRLDRVLGIGLLIVIAAATALLLMSLGVFGDVGLAPVAVALFVLMSAMGISLPNTQALALMRVKKSAGSASALLGTSSFLIGAVASPLVGIAGEDTALPMAVVQLVAALVALACFVGMCRRPSEGEES</sequence>
<feature type="transmembrane region" description="Helical" evidence="9">
    <location>
        <begin position="410"/>
        <end position="430"/>
    </location>
</feature>
<comment type="caution">
    <text evidence="11">The sequence shown here is derived from an EMBL/GenBank/DDBJ whole genome shotgun (WGS) entry which is preliminary data.</text>
</comment>
<dbReference type="Pfam" id="PF07690">
    <property type="entry name" value="MFS_1"/>
    <property type="match status" value="1"/>
</dbReference>
<dbReference type="InterPro" id="IPR004812">
    <property type="entry name" value="Efflux_drug-R_Bcr/CmlA"/>
</dbReference>
<feature type="transmembrane region" description="Helical" evidence="9">
    <location>
        <begin position="370"/>
        <end position="390"/>
    </location>
</feature>
<dbReference type="PANTHER" id="PTHR23502:SF132">
    <property type="entry name" value="POLYAMINE TRANSPORTER 2-RELATED"/>
    <property type="match status" value="1"/>
</dbReference>
<evidence type="ECO:0000256" key="9">
    <source>
        <dbReference type="SAM" id="Phobius"/>
    </source>
</evidence>
<dbReference type="RefSeq" id="WP_311585644.1">
    <property type="nucleotide sequence ID" value="NZ_JAVRFH010000120.1"/>
</dbReference>
<evidence type="ECO:0000256" key="1">
    <source>
        <dbReference type="ARBA" id="ARBA00004651"/>
    </source>
</evidence>
<feature type="transmembrane region" description="Helical" evidence="9">
    <location>
        <begin position="315"/>
        <end position="332"/>
    </location>
</feature>
<comment type="subcellular location">
    <subcellularLocation>
        <location evidence="1">Cell membrane</location>
        <topology evidence="1">Multi-pass membrane protein</topology>
    </subcellularLocation>
</comment>
<feature type="transmembrane region" description="Helical" evidence="9">
    <location>
        <begin position="139"/>
        <end position="158"/>
    </location>
</feature>
<feature type="transmembrane region" description="Helical" evidence="9">
    <location>
        <begin position="228"/>
        <end position="247"/>
    </location>
</feature>
<feature type="transmembrane region" description="Helical" evidence="9">
    <location>
        <begin position="436"/>
        <end position="457"/>
    </location>
</feature>
<feature type="transmembrane region" description="Helical" evidence="9">
    <location>
        <begin position="197"/>
        <end position="216"/>
    </location>
</feature>
<dbReference type="SUPFAM" id="SSF103473">
    <property type="entry name" value="MFS general substrate transporter"/>
    <property type="match status" value="1"/>
</dbReference>
<evidence type="ECO:0000313" key="12">
    <source>
        <dbReference type="Proteomes" id="UP001180724"/>
    </source>
</evidence>
<reference evidence="11" key="1">
    <citation type="submission" date="2024-05" db="EMBL/GenBank/DDBJ databases">
        <title>30 novel species of actinomycetes from the DSMZ collection.</title>
        <authorList>
            <person name="Nouioui I."/>
        </authorList>
    </citation>
    <scope>NUCLEOTIDE SEQUENCE</scope>
    <source>
        <strain evidence="11">DSM 40712</strain>
    </source>
</reference>
<evidence type="ECO:0000256" key="4">
    <source>
        <dbReference type="ARBA" id="ARBA00022475"/>
    </source>
</evidence>
<dbReference type="Proteomes" id="UP001180724">
    <property type="component" value="Unassembled WGS sequence"/>
</dbReference>
<feature type="transmembrane region" description="Helical" evidence="9">
    <location>
        <begin position="107"/>
        <end position="127"/>
    </location>
</feature>
<keyword evidence="6 9" id="KW-1133">Transmembrane helix</keyword>
<evidence type="ECO:0000313" key="11">
    <source>
        <dbReference type="EMBL" id="MDT0616314.1"/>
    </source>
</evidence>
<evidence type="ECO:0000256" key="6">
    <source>
        <dbReference type="ARBA" id="ARBA00022989"/>
    </source>
</evidence>
<dbReference type="EMBL" id="JAVRFH010000120">
    <property type="protein sequence ID" value="MDT0616314.1"/>
    <property type="molecule type" value="Genomic_DNA"/>
</dbReference>
<evidence type="ECO:0000256" key="8">
    <source>
        <dbReference type="SAM" id="MobiDB-lite"/>
    </source>
</evidence>
<feature type="compositionally biased region" description="Low complexity" evidence="8">
    <location>
        <begin position="1"/>
        <end position="15"/>
    </location>
</feature>
<dbReference type="PANTHER" id="PTHR23502">
    <property type="entry name" value="MAJOR FACILITATOR SUPERFAMILY"/>
    <property type="match status" value="1"/>
</dbReference>
<evidence type="ECO:0000256" key="2">
    <source>
        <dbReference type="ARBA" id="ARBA00006236"/>
    </source>
</evidence>
<accession>A0ABU3B1J0</accession>
<keyword evidence="12" id="KW-1185">Reference proteome</keyword>
<dbReference type="InterPro" id="IPR011701">
    <property type="entry name" value="MFS"/>
</dbReference>
<evidence type="ECO:0000256" key="5">
    <source>
        <dbReference type="ARBA" id="ARBA00022692"/>
    </source>
</evidence>
<protein>
    <submittedName>
        <fullName evidence="11">Multidrug effflux MFS transporter</fullName>
    </submittedName>
</protein>
<name>A0ABU3B1J0_9ACTN</name>
<dbReference type="Gene3D" id="1.20.1720.10">
    <property type="entry name" value="Multidrug resistance protein D"/>
    <property type="match status" value="1"/>
</dbReference>
<dbReference type="InterPro" id="IPR020846">
    <property type="entry name" value="MFS_dom"/>
</dbReference>
<organism evidence="11 12">
    <name type="scientific">Streptomyces lancefieldiae</name>
    <dbReference type="NCBI Taxonomy" id="3075520"/>
    <lineage>
        <taxon>Bacteria</taxon>
        <taxon>Bacillati</taxon>
        <taxon>Actinomycetota</taxon>
        <taxon>Actinomycetes</taxon>
        <taxon>Kitasatosporales</taxon>
        <taxon>Streptomycetaceae</taxon>
        <taxon>Streptomyces</taxon>
    </lineage>
</organism>
<feature type="transmembrane region" description="Helical" evidence="9">
    <location>
        <begin position="344"/>
        <end position="364"/>
    </location>
</feature>
<dbReference type="InterPro" id="IPR036259">
    <property type="entry name" value="MFS_trans_sf"/>
</dbReference>
<feature type="region of interest" description="Disordered" evidence="8">
    <location>
        <begin position="1"/>
        <end position="63"/>
    </location>
</feature>
<evidence type="ECO:0000256" key="3">
    <source>
        <dbReference type="ARBA" id="ARBA00022448"/>
    </source>
</evidence>